<accession>A0A2R5HHL9</accession>
<comment type="caution">
    <text evidence="1">The sequence shown here is derived from an EMBL/GenBank/DDBJ whole genome shotgun (WGS) entry which is preliminary data.</text>
</comment>
<name>A0A2R5HHL9_9LACT</name>
<proteinExistence type="predicted"/>
<organism evidence="1 2">
    <name type="scientific">Lactococcus termiticola</name>
    <dbReference type="NCBI Taxonomy" id="2169526"/>
    <lineage>
        <taxon>Bacteria</taxon>
        <taxon>Bacillati</taxon>
        <taxon>Bacillota</taxon>
        <taxon>Bacilli</taxon>
        <taxon>Lactobacillales</taxon>
        <taxon>Streptococcaceae</taxon>
        <taxon>Lactococcus</taxon>
    </lineage>
</organism>
<reference evidence="1 2" key="1">
    <citation type="journal article" date="2018" name="Genome Announc.">
        <title>Draft Genome Sequence of Lactococcus sp. Strain NtB2 (JCM 32569), Isolated from the Gut of the Higher Termite Nasutitermes takasagoensis.</title>
        <authorList>
            <person name="Noda S."/>
            <person name="Aihara C."/>
            <person name="Yuki M."/>
            <person name="Ohkuma M."/>
        </authorList>
    </citation>
    <scope>NUCLEOTIDE SEQUENCE [LARGE SCALE GENOMIC DNA]</scope>
    <source>
        <strain evidence="1 2">NtB2</strain>
    </source>
</reference>
<evidence type="ECO:0000313" key="1">
    <source>
        <dbReference type="EMBL" id="GBG97557.1"/>
    </source>
</evidence>
<gene>
    <name evidence="1" type="ORF">NtB2_01709</name>
</gene>
<dbReference type="AlphaFoldDB" id="A0A2R5HHL9"/>
<sequence>MLVVKKNQKLAIMRSTEIIKQTLQNLKMIQELLQDKALVDKIEQLTYLTTKQNKVDFDGTPLYWKLDENGFPGQSKVYREDYIQIIDGIFTSAFEEQTPLENLTIQINRNN</sequence>
<evidence type="ECO:0000313" key="2">
    <source>
        <dbReference type="Proteomes" id="UP000245021"/>
    </source>
</evidence>
<dbReference type="Proteomes" id="UP000245021">
    <property type="component" value="Unassembled WGS sequence"/>
</dbReference>
<protein>
    <submittedName>
        <fullName evidence="1">Uncharacterized protein</fullName>
    </submittedName>
</protein>
<keyword evidence="2" id="KW-1185">Reference proteome</keyword>
<dbReference type="EMBL" id="BFFO01000019">
    <property type="protein sequence ID" value="GBG97557.1"/>
    <property type="molecule type" value="Genomic_DNA"/>
</dbReference>